<evidence type="ECO:0000259" key="4">
    <source>
        <dbReference type="Pfam" id="PF08263"/>
    </source>
</evidence>
<sequence>MPKLCVANISPVPLLVASQTPFPVSHLMANTSFLLALLMVFHFSMPTFSKKPSTILTDQSALFALKDHVIHDPENVLTTNWSVSTPVCNWIGVGCGSKHKRVTALDLTGLGLVGTLPPHLGNLSFISLFYLTDNSFHGGLPVQLSNLHRLKYLSLANNSLSGEIPSWLGSLTELRRLYLYNNKFNNSIPLSLGYLPKLEMLSLFGNQISGSIPSSIFNISSLQAIDLSNNMLLGSIPSISRALLSLELVDFT</sequence>
<dbReference type="Pfam" id="PF00560">
    <property type="entry name" value="LRR_1"/>
    <property type="match status" value="1"/>
</dbReference>
<reference evidence="5 6" key="1">
    <citation type="journal article" date="2024" name="G3 (Bethesda)">
        <title>Genome assembly of Hibiscus sabdariffa L. provides insights into metabolisms of medicinal natural products.</title>
        <authorList>
            <person name="Kim T."/>
        </authorList>
    </citation>
    <scope>NUCLEOTIDE SEQUENCE [LARGE SCALE GENOMIC DNA]</scope>
    <source>
        <strain evidence="5">TK-2024</strain>
        <tissue evidence="5">Old leaves</tissue>
    </source>
</reference>
<organism evidence="5 6">
    <name type="scientific">Hibiscus sabdariffa</name>
    <name type="common">roselle</name>
    <dbReference type="NCBI Taxonomy" id="183260"/>
    <lineage>
        <taxon>Eukaryota</taxon>
        <taxon>Viridiplantae</taxon>
        <taxon>Streptophyta</taxon>
        <taxon>Embryophyta</taxon>
        <taxon>Tracheophyta</taxon>
        <taxon>Spermatophyta</taxon>
        <taxon>Magnoliopsida</taxon>
        <taxon>eudicotyledons</taxon>
        <taxon>Gunneridae</taxon>
        <taxon>Pentapetalae</taxon>
        <taxon>rosids</taxon>
        <taxon>malvids</taxon>
        <taxon>Malvales</taxon>
        <taxon>Malvaceae</taxon>
        <taxon>Malvoideae</taxon>
        <taxon>Hibiscus</taxon>
    </lineage>
</organism>
<protein>
    <recommendedName>
        <fullName evidence="4">Leucine-rich repeat-containing N-terminal plant-type domain-containing protein</fullName>
    </recommendedName>
</protein>
<dbReference type="Proteomes" id="UP001396334">
    <property type="component" value="Unassembled WGS sequence"/>
</dbReference>
<evidence type="ECO:0000256" key="2">
    <source>
        <dbReference type="ARBA" id="ARBA00022729"/>
    </source>
</evidence>
<feature type="domain" description="Leucine-rich repeat-containing N-terminal plant-type" evidence="4">
    <location>
        <begin position="57"/>
        <end position="95"/>
    </location>
</feature>
<proteinExistence type="predicted"/>
<gene>
    <name evidence="5" type="ORF">V6N11_042325</name>
</gene>
<keyword evidence="1" id="KW-0433">Leucine-rich repeat</keyword>
<dbReference type="SUPFAM" id="SSF52058">
    <property type="entry name" value="L domain-like"/>
    <property type="match status" value="1"/>
</dbReference>
<keyword evidence="3" id="KW-0677">Repeat</keyword>
<dbReference type="Gene3D" id="3.80.10.10">
    <property type="entry name" value="Ribonuclease Inhibitor"/>
    <property type="match status" value="2"/>
</dbReference>
<dbReference type="Pfam" id="PF08263">
    <property type="entry name" value="LRRNT_2"/>
    <property type="match status" value="1"/>
</dbReference>
<dbReference type="EMBL" id="JBBPBN010000030">
    <property type="protein sequence ID" value="KAK9004873.1"/>
    <property type="molecule type" value="Genomic_DNA"/>
</dbReference>
<evidence type="ECO:0000256" key="3">
    <source>
        <dbReference type="ARBA" id="ARBA00022737"/>
    </source>
</evidence>
<dbReference type="InterPro" id="IPR032675">
    <property type="entry name" value="LRR_dom_sf"/>
</dbReference>
<dbReference type="InterPro" id="IPR001611">
    <property type="entry name" value="Leu-rich_rpt"/>
</dbReference>
<dbReference type="Pfam" id="PF13855">
    <property type="entry name" value="LRR_8"/>
    <property type="match status" value="1"/>
</dbReference>
<name>A0ABR2QVZ8_9ROSI</name>
<evidence type="ECO:0000313" key="6">
    <source>
        <dbReference type="Proteomes" id="UP001396334"/>
    </source>
</evidence>
<keyword evidence="2" id="KW-0732">Signal</keyword>
<dbReference type="InterPro" id="IPR013210">
    <property type="entry name" value="LRR_N_plant-typ"/>
</dbReference>
<accession>A0ABR2QVZ8</accession>
<evidence type="ECO:0000313" key="5">
    <source>
        <dbReference type="EMBL" id="KAK9004873.1"/>
    </source>
</evidence>
<keyword evidence="6" id="KW-1185">Reference proteome</keyword>
<comment type="caution">
    <text evidence="5">The sequence shown here is derived from an EMBL/GenBank/DDBJ whole genome shotgun (WGS) entry which is preliminary data.</text>
</comment>
<dbReference type="PANTHER" id="PTHR47988">
    <property type="entry name" value="SOMATIC EMBRYOGENESIS RECEPTOR KINASE 1"/>
    <property type="match status" value="1"/>
</dbReference>
<evidence type="ECO:0000256" key="1">
    <source>
        <dbReference type="ARBA" id="ARBA00022614"/>
    </source>
</evidence>